<name>A0A194QD31_PAPXU</name>
<sequence>MNVLCERGISKKGADSHMDAQRSNTYYDESPVHIDNGAVSVAVLFRRRCRGEKLDTAELLVTLAVIQYRHLATGWTKQVWDLPLCPLTTRRANEVLKQ</sequence>
<gene>
    <name evidence="1" type="ORF">RR46_02812</name>
</gene>
<protein>
    <submittedName>
        <fullName evidence="1">Uncharacterized protein</fullName>
    </submittedName>
</protein>
<keyword evidence="2" id="KW-1185">Reference proteome</keyword>
<dbReference type="Proteomes" id="UP000053268">
    <property type="component" value="Unassembled WGS sequence"/>
</dbReference>
<evidence type="ECO:0000313" key="2">
    <source>
        <dbReference type="Proteomes" id="UP000053268"/>
    </source>
</evidence>
<evidence type="ECO:0000313" key="1">
    <source>
        <dbReference type="EMBL" id="KPJ02885.1"/>
    </source>
</evidence>
<dbReference type="AlphaFoldDB" id="A0A194QD31"/>
<proteinExistence type="predicted"/>
<accession>A0A194QD31</accession>
<organism evidence="1 2">
    <name type="scientific">Papilio xuthus</name>
    <name type="common">Asian swallowtail butterfly</name>
    <dbReference type="NCBI Taxonomy" id="66420"/>
    <lineage>
        <taxon>Eukaryota</taxon>
        <taxon>Metazoa</taxon>
        <taxon>Ecdysozoa</taxon>
        <taxon>Arthropoda</taxon>
        <taxon>Hexapoda</taxon>
        <taxon>Insecta</taxon>
        <taxon>Pterygota</taxon>
        <taxon>Neoptera</taxon>
        <taxon>Endopterygota</taxon>
        <taxon>Lepidoptera</taxon>
        <taxon>Glossata</taxon>
        <taxon>Ditrysia</taxon>
        <taxon>Papilionoidea</taxon>
        <taxon>Papilionidae</taxon>
        <taxon>Papilioninae</taxon>
        <taxon>Papilio</taxon>
    </lineage>
</organism>
<dbReference type="EMBL" id="KQ459220">
    <property type="protein sequence ID" value="KPJ02885.1"/>
    <property type="molecule type" value="Genomic_DNA"/>
</dbReference>
<reference evidence="1 2" key="1">
    <citation type="journal article" date="2015" name="Nat. Commun.">
        <title>Outbred genome sequencing and CRISPR/Cas9 gene editing in butterflies.</title>
        <authorList>
            <person name="Li X."/>
            <person name="Fan D."/>
            <person name="Zhang W."/>
            <person name="Liu G."/>
            <person name="Zhang L."/>
            <person name="Zhao L."/>
            <person name="Fang X."/>
            <person name="Chen L."/>
            <person name="Dong Y."/>
            <person name="Chen Y."/>
            <person name="Ding Y."/>
            <person name="Zhao R."/>
            <person name="Feng M."/>
            <person name="Zhu Y."/>
            <person name="Feng Y."/>
            <person name="Jiang X."/>
            <person name="Zhu D."/>
            <person name="Xiang H."/>
            <person name="Feng X."/>
            <person name="Li S."/>
            <person name="Wang J."/>
            <person name="Zhang G."/>
            <person name="Kronforst M.R."/>
            <person name="Wang W."/>
        </authorList>
    </citation>
    <scope>NUCLEOTIDE SEQUENCE [LARGE SCALE GENOMIC DNA]</scope>
    <source>
        <strain evidence="1">Ya'a_city_454_Px</strain>
        <tissue evidence="1">Whole body</tissue>
    </source>
</reference>